<sequence length="178" mass="20710">MNADKRESFQRIYDENARDLLAYLMRSLRQESVARDLLQDAFLNFIRIFREKELPETTACRMYLFRTARNLLINYTRSSRVRLEVSSPDAGEFVPSSPLSTEESVLHQLDAELREEVLQEVLAELDEQDRSILQMRHAHGMKLEEIAGAMDMSISTVSRRLDRSASKLMSLLKKREGR</sequence>
<dbReference type="InterPro" id="IPR014284">
    <property type="entry name" value="RNA_pol_sigma-70_dom"/>
</dbReference>
<dbReference type="GO" id="GO:0003677">
    <property type="term" value="F:DNA binding"/>
    <property type="evidence" value="ECO:0007669"/>
    <property type="project" value="UniProtKB-KW"/>
</dbReference>
<dbReference type="InterPro" id="IPR013324">
    <property type="entry name" value="RNA_pol_sigma_r3/r4-like"/>
</dbReference>
<keyword evidence="5" id="KW-0804">Transcription</keyword>
<proteinExistence type="inferred from homology"/>
<keyword evidence="2" id="KW-0805">Transcription regulation</keyword>
<feature type="domain" description="RNA polymerase sigma factor 70 region 4 type 2" evidence="7">
    <location>
        <begin position="117"/>
        <end position="167"/>
    </location>
</feature>
<comment type="similarity">
    <text evidence="1">Belongs to the sigma-70 factor family. ECF subfamily.</text>
</comment>
<accession>A0A833M031</accession>
<evidence type="ECO:0000256" key="2">
    <source>
        <dbReference type="ARBA" id="ARBA00023015"/>
    </source>
</evidence>
<evidence type="ECO:0000256" key="3">
    <source>
        <dbReference type="ARBA" id="ARBA00023082"/>
    </source>
</evidence>
<dbReference type="PANTHER" id="PTHR43133:SF8">
    <property type="entry name" value="RNA POLYMERASE SIGMA FACTOR HI_1459-RELATED"/>
    <property type="match status" value="1"/>
</dbReference>
<dbReference type="Pfam" id="PF08281">
    <property type="entry name" value="Sigma70_r4_2"/>
    <property type="match status" value="1"/>
</dbReference>
<dbReference type="GO" id="GO:0016987">
    <property type="term" value="F:sigma factor activity"/>
    <property type="evidence" value="ECO:0007669"/>
    <property type="project" value="UniProtKB-KW"/>
</dbReference>
<keyword evidence="4" id="KW-0238">DNA-binding</keyword>
<comment type="caution">
    <text evidence="8">The sequence shown here is derived from an EMBL/GenBank/DDBJ whole genome shotgun (WGS) entry which is preliminary data.</text>
</comment>
<evidence type="ECO:0000256" key="1">
    <source>
        <dbReference type="ARBA" id="ARBA00010641"/>
    </source>
</evidence>
<dbReference type="InterPro" id="IPR013249">
    <property type="entry name" value="RNA_pol_sigma70_r4_t2"/>
</dbReference>
<keyword evidence="3" id="KW-0731">Sigma factor</keyword>
<dbReference type="Gene3D" id="1.10.10.10">
    <property type="entry name" value="Winged helix-like DNA-binding domain superfamily/Winged helix DNA-binding domain"/>
    <property type="match status" value="1"/>
</dbReference>
<evidence type="ECO:0000256" key="5">
    <source>
        <dbReference type="ARBA" id="ARBA00023163"/>
    </source>
</evidence>
<gene>
    <name evidence="8" type="ORF">F9K24_03580</name>
</gene>
<dbReference type="InterPro" id="IPR036388">
    <property type="entry name" value="WH-like_DNA-bd_sf"/>
</dbReference>
<dbReference type="InterPro" id="IPR013325">
    <property type="entry name" value="RNA_pol_sigma_r2"/>
</dbReference>
<dbReference type="SUPFAM" id="SSF88946">
    <property type="entry name" value="Sigma2 domain of RNA polymerase sigma factors"/>
    <property type="match status" value="1"/>
</dbReference>
<dbReference type="Pfam" id="PF04542">
    <property type="entry name" value="Sigma70_r2"/>
    <property type="match status" value="1"/>
</dbReference>
<dbReference type="EMBL" id="WBUI01000002">
    <property type="protein sequence ID" value="KAB2934871.1"/>
    <property type="molecule type" value="Genomic_DNA"/>
</dbReference>
<dbReference type="SUPFAM" id="SSF88659">
    <property type="entry name" value="Sigma3 and sigma4 domains of RNA polymerase sigma factors"/>
    <property type="match status" value="1"/>
</dbReference>
<evidence type="ECO:0000256" key="4">
    <source>
        <dbReference type="ARBA" id="ARBA00023125"/>
    </source>
</evidence>
<evidence type="ECO:0000259" key="7">
    <source>
        <dbReference type="Pfam" id="PF08281"/>
    </source>
</evidence>
<dbReference type="RefSeq" id="WP_002772211.1">
    <property type="nucleotide sequence ID" value="NZ_JQDG01000058.1"/>
</dbReference>
<feature type="domain" description="RNA polymerase sigma-70 region 2" evidence="6">
    <location>
        <begin position="12"/>
        <end position="80"/>
    </location>
</feature>
<name>A0A833M031_9LEPT</name>
<evidence type="ECO:0000313" key="8">
    <source>
        <dbReference type="EMBL" id="KAB2934871.1"/>
    </source>
</evidence>
<dbReference type="Proteomes" id="UP000460298">
    <property type="component" value="Unassembled WGS sequence"/>
</dbReference>
<evidence type="ECO:0000313" key="9">
    <source>
        <dbReference type="Proteomes" id="UP000460298"/>
    </source>
</evidence>
<dbReference type="GO" id="GO:0006352">
    <property type="term" value="P:DNA-templated transcription initiation"/>
    <property type="evidence" value="ECO:0007669"/>
    <property type="project" value="InterPro"/>
</dbReference>
<dbReference type="InterPro" id="IPR039425">
    <property type="entry name" value="RNA_pol_sigma-70-like"/>
</dbReference>
<dbReference type="CDD" id="cd06171">
    <property type="entry name" value="Sigma70_r4"/>
    <property type="match status" value="1"/>
</dbReference>
<evidence type="ECO:0000259" key="6">
    <source>
        <dbReference type="Pfam" id="PF04542"/>
    </source>
</evidence>
<dbReference type="OrthoDB" id="9794372at2"/>
<dbReference type="NCBIfam" id="TIGR02937">
    <property type="entry name" value="sigma70-ECF"/>
    <property type="match status" value="1"/>
</dbReference>
<dbReference type="InterPro" id="IPR007627">
    <property type="entry name" value="RNA_pol_sigma70_r2"/>
</dbReference>
<organism evidence="8 9">
    <name type="scientific">Leptonema illini</name>
    <dbReference type="NCBI Taxonomy" id="183"/>
    <lineage>
        <taxon>Bacteria</taxon>
        <taxon>Pseudomonadati</taxon>
        <taxon>Spirochaetota</taxon>
        <taxon>Spirochaetia</taxon>
        <taxon>Leptospirales</taxon>
        <taxon>Leptospiraceae</taxon>
        <taxon>Leptonema</taxon>
    </lineage>
</organism>
<reference evidence="8 9" key="1">
    <citation type="submission" date="2019-10" db="EMBL/GenBank/DDBJ databases">
        <title>Extracellular Electron Transfer in a Candidatus Methanoperedens spp. Enrichment Culture.</title>
        <authorList>
            <person name="Berger S."/>
            <person name="Rangel Shaw D."/>
            <person name="Berben T."/>
            <person name="In 'T Zandt M."/>
            <person name="Frank J."/>
            <person name="Reimann J."/>
            <person name="Jetten M.S.M."/>
            <person name="Welte C.U."/>
        </authorList>
    </citation>
    <scope>NUCLEOTIDE SEQUENCE [LARGE SCALE GENOMIC DNA]</scope>
    <source>
        <strain evidence="8">SB12</strain>
    </source>
</reference>
<dbReference type="Gene3D" id="1.10.1740.10">
    <property type="match status" value="1"/>
</dbReference>
<dbReference type="AlphaFoldDB" id="A0A833M031"/>
<dbReference type="PANTHER" id="PTHR43133">
    <property type="entry name" value="RNA POLYMERASE ECF-TYPE SIGMA FACTO"/>
    <property type="match status" value="1"/>
</dbReference>
<protein>
    <submittedName>
        <fullName evidence="8">Sigma-70 family RNA polymerase sigma factor</fullName>
    </submittedName>
</protein>